<feature type="chain" id="PRO_5045671454" evidence="1">
    <location>
        <begin position="22"/>
        <end position="503"/>
    </location>
</feature>
<evidence type="ECO:0000256" key="1">
    <source>
        <dbReference type="SAM" id="SignalP"/>
    </source>
</evidence>
<evidence type="ECO:0000313" key="2">
    <source>
        <dbReference type="EMBL" id="KAH9835116.1"/>
    </source>
</evidence>
<dbReference type="EMBL" id="JADCUA010000013">
    <property type="protein sequence ID" value="KAH9835116.1"/>
    <property type="molecule type" value="Genomic_DNA"/>
</dbReference>
<dbReference type="RefSeq" id="XP_047777549.1">
    <property type="nucleotide sequence ID" value="XM_047916275.1"/>
</dbReference>
<dbReference type="SUPFAM" id="SSF50998">
    <property type="entry name" value="Quinoprotein alcohol dehydrogenase-like"/>
    <property type="match status" value="1"/>
</dbReference>
<reference evidence="2 3" key="1">
    <citation type="journal article" date="2021" name="Environ. Microbiol.">
        <title>Gene family expansions and transcriptome signatures uncover fungal adaptations to wood decay.</title>
        <authorList>
            <person name="Hage H."/>
            <person name="Miyauchi S."/>
            <person name="Viragh M."/>
            <person name="Drula E."/>
            <person name="Min B."/>
            <person name="Chaduli D."/>
            <person name="Navarro D."/>
            <person name="Favel A."/>
            <person name="Norest M."/>
            <person name="Lesage-Meessen L."/>
            <person name="Balint B."/>
            <person name="Merenyi Z."/>
            <person name="de Eugenio L."/>
            <person name="Morin E."/>
            <person name="Martinez A.T."/>
            <person name="Baldrian P."/>
            <person name="Stursova M."/>
            <person name="Martinez M.J."/>
            <person name="Novotny C."/>
            <person name="Magnuson J.K."/>
            <person name="Spatafora J.W."/>
            <person name="Maurice S."/>
            <person name="Pangilinan J."/>
            <person name="Andreopoulos W."/>
            <person name="LaButti K."/>
            <person name="Hundley H."/>
            <person name="Na H."/>
            <person name="Kuo A."/>
            <person name="Barry K."/>
            <person name="Lipzen A."/>
            <person name="Henrissat B."/>
            <person name="Riley R."/>
            <person name="Ahrendt S."/>
            <person name="Nagy L.G."/>
            <person name="Grigoriev I.V."/>
            <person name="Martin F."/>
            <person name="Rosso M.N."/>
        </authorList>
    </citation>
    <scope>NUCLEOTIDE SEQUENCE [LARGE SCALE GENOMIC DNA]</scope>
    <source>
        <strain evidence="2 3">CIRM-BRFM 1785</strain>
    </source>
</reference>
<name>A0ABQ8KC96_9APHY</name>
<accession>A0ABQ8KC96</accession>
<dbReference type="InterPro" id="IPR039535">
    <property type="entry name" value="ASST-like"/>
</dbReference>
<dbReference type="InterPro" id="IPR053143">
    <property type="entry name" value="Arylsulfate_ST"/>
</dbReference>
<sequence length="503" mass="55368">MQLFPSPPLALLALSATVARAQELLSFRSRPDLQPLKWIVAKEPTENYHDGYYMTCPWSTDVPQPAPAIYTSKGDLVWTDPEVGMCFDLDVQNLNGTDVLTFWNGTVNPFSRYGIGQAYIMDSTYAVTHVLATTFNDTCDLHEFTIPKATNSTALLPVYWPVQADLSDYGGTEDGWVLYNFFQEIDIATGEIVFEWNSSEHVPFSESYTTAANSTTAYYAWDYFRINSIDKDTSGNYLVSSGHTQALYYIDGTDGEIIWKLGGKNSSFTFGLNATFYGQQDARFVDGPTVVSMHVGEATTGQTTERGLSLLLNTTTMEATMLVEFLPLTPYTSTSQGSLRYDPDGNVVFGGGTNPWISEYLPNGTMIYSAALGGEGLVDSLIENYRSLKTTTWIGYPQTAPDIAFNGSTVWASWNGATEVAEWEILTGAHPSILRPVAVVPKDGFETEITIDSAKYARARAYDAWGAVLGQSHVLDANSTIVSTDGQYRKRSEIDGRVVQNSL</sequence>
<dbReference type="InterPro" id="IPR011047">
    <property type="entry name" value="Quinoprotein_ADH-like_sf"/>
</dbReference>
<keyword evidence="3" id="KW-1185">Reference proteome</keyword>
<dbReference type="PANTHER" id="PTHR35340:SF5">
    <property type="entry name" value="ASST-DOMAIN-CONTAINING PROTEIN"/>
    <property type="match status" value="1"/>
</dbReference>
<dbReference type="Pfam" id="PF14269">
    <property type="entry name" value="Arylsulfotran_2"/>
    <property type="match status" value="1"/>
</dbReference>
<dbReference type="Proteomes" id="UP000814176">
    <property type="component" value="Unassembled WGS sequence"/>
</dbReference>
<comment type="caution">
    <text evidence="2">The sequence shown here is derived from an EMBL/GenBank/DDBJ whole genome shotgun (WGS) entry which is preliminary data.</text>
</comment>
<feature type="signal peptide" evidence="1">
    <location>
        <begin position="1"/>
        <end position="21"/>
    </location>
</feature>
<organism evidence="2 3">
    <name type="scientific">Rhodofomes roseus</name>
    <dbReference type="NCBI Taxonomy" id="34475"/>
    <lineage>
        <taxon>Eukaryota</taxon>
        <taxon>Fungi</taxon>
        <taxon>Dikarya</taxon>
        <taxon>Basidiomycota</taxon>
        <taxon>Agaricomycotina</taxon>
        <taxon>Agaricomycetes</taxon>
        <taxon>Polyporales</taxon>
        <taxon>Rhodofomes</taxon>
    </lineage>
</organism>
<dbReference type="GeneID" id="71997007"/>
<protein>
    <submittedName>
        <fullName evidence="2">ASST-domain-containing protein</fullName>
    </submittedName>
</protein>
<evidence type="ECO:0000313" key="3">
    <source>
        <dbReference type="Proteomes" id="UP000814176"/>
    </source>
</evidence>
<keyword evidence="1" id="KW-0732">Signal</keyword>
<gene>
    <name evidence="2" type="ORF">C8Q71DRAFT_104005</name>
</gene>
<proteinExistence type="predicted"/>
<dbReference type="PANTHER" id="PTHR35340">
    <property type="entry name" value="PQQ ENZYME REPEAT PROTEIN-RELATED"/>
    <property type="match status" value="1"/>
</dbReference>